<protein>
    <submittedName>
        <fullName evidence="1">36911_t:CDS:1</fullName>
    </submittedName>
</protein>
<proteinExistence type="predicted"/>
<dbReference type="EMBL" id="CAJVQC010048341">
    <property type="protein sequence ID" value="CAG8786080.1"/>
    <property type="molecule type" value="Genomic_DNA"/>
</dbReference>
<sequence length="54" mass="6636">KIIEEVLHETHFDLEKIYDDLNEELNFANKQEELHEDILKFNYQLFKKNAENSR</sequence>
<feature type="non-terminal residue" evidence="1">
    <location>
        <position position="54"/>
    </location>
</feature>
<reference evidence="1" key="1">
    <citation type="submission" date="2021-06" db="EMBL/GenBank/DDBJ databases">
        <authorList>
            <person name="Kallberg Y."/>
            <person name="Tangrot J."/>
            <person name="Rosling A."/>
        </authorList>
    </citation>
    <scope>NUCLEOTIDE SEQUENCE</scope>
    <source>
        <strain evidence="1">MA461A</strain>
    </source>
</reference>
<accession>A0ACA9RD30</accession>
<keyword evidence="2" id="KW-1185">Reference proteome</keyword>
<dbReference type="Proteomes" id="UP000789920">
    <property type="component" value="Unassembled WGS sequence"/>
</dbReference>
<name>A0ACA9RD30_9GLOM</name>
<evidence type="ECO:0000313" key="2">
    <source>
        <dbReference type="Proteomes" id="UP000789920"/>
    </source>
</evidence>
<organism evidence="1 2">
    <name type="scientific">Racocetra persica</name>
    <dbReference type="NCBI Taxonomy" id="160502"/>
    <lineage>
        <taxon>Eukaryota</taxon>
        <taxon>Fungi</taxon>
        <taxon>Fungi incertae sedis</taxon>
        <taxon>Mucoromycota</taxon>
        <taxon>Glomeromycotina</taxon>
        <taxon>Glomeromycetes</taxon>
        <taxon>Diversisporales</taxon>
        <taxon>Gigasporaceae</taxon>
        <taxon>Racocetra</taxon>
    </lineage>
</organism>
<gene>
    <name evidence="1" type="ORF">RPERSI_LOCUS18321</name>
</gene>
<comment type="caution">
    <text evidence="1">The sequence shown here is derived from an EMBL/GenBank/DDBJ whole genome shotgun (WGS) entry which is preliminary data.</text>
</comment>
<feature type="non-terminal residue" evidence="1">
    <location>
        <position position="1"/>
    </location>
</feature>
<evidence type="ECO:0000313" key="1">
    <source>
        <dbReference type="EMBL" id="CAG8786080.1"/>
    </source>
</evidence>